<dbReference type="InterPro" id="IPR001789">
    <property type="entry name" value="Sig_transdc_resp-reg_receiver"/>
</dbReference>
<evidence type="ECO:0000259" key="6">
    <source>
        <dbReference type="PROSITE" id="PS01124"/>
    </source>
</evidence>
<dbReference type="SMART" id="SM00342">
    <property type="entry name" value="HTH_ARAC"/>
    <property type="match status" value="1"/>
</dbReference>
<keyword evidence="1" id="KW-0805">Transcription regulation</keyword>
<dbReference type="InterPro" id="IPR011006">
    <property type="entry name" value="CheY-like_superfamily"/>
</dbReference>
<dbReference type="Gene3D" id="1.10.10.60">
    <property type="entry name" value="Homeodomain-like"/>
    <property type="match status" value="2"/>
</dbReference>
<accession>A0A2N5N9V3</accession>
<proteinExistence type="predicted"/>
<comment type="caution">
    <text evidence="8">The sequence shown here is derived from an EMBL/GenBank/DDBJ whole genome shotgun (WGS) entry which is preliminary data.</text>
</comment>
<dbReference type="PROSITE" id="PS00041">
    <property type="entry name" value="HTH_ARAC_FAMILY_1"/>
    <property type="match status" value="1"/>
</dbReference>
<dbReference type="PANTHER" id="PTHR43280:SF2">
    <property type="entry name" value="HTH-TYPE TRANSCRIPTIONAL REGULATOR EXSA"/>
    <property type="match status" value="1"/>
</dbReference>
<evidence type="ECO:0000256" key="3">
    <source>
        <dbReference type="ARBA" id="ARBA00023163"/>
    </source>
</evidence>
<dbReference type="PANTHER" id="PTHR43280">
    <property type="entry name" value="ARAC-FAMILY TRANSCRIPTIONAL REGULATOR"/>
    <property type="match status" value="1"/>
</dbReference>
<evidence type="ECO:0000256" key="2">
    <source>
        <dbReference type="ARBA" id="ARBA00023125"/>
    </source>
</evidence>
<dbReference type="PRINTS" id="PR00032">
    <property type="entry name" value="HTHARAC"/>
</dbReference>
<dbReference type="Pfam" id="PF00072">
    <property type="entry name" value="Response_reg"/>
    <property type="match status" value="1"/>
</dbReference>
<gene>
    <name evidence="8" type="ORF">B8V81_1337</name>
</gene>
<dbReference type="Pfam" id="PF17853">
    <property type="entry name" value="GGDEF_2"/>
    <property type="match status" value="1"/>
</dbReference>
<dbReference type="InterPro" id="IPR018060">
    <property type="entry name" value="HTH_AraC"/>
</dbReference>
<dbReference type="GO" id="GO:0003700">
    <property type="term" value="F:DNA-binding transcription factor activity"/>
    <property type="evidence" value="ECO:0007669"/>
    <property type="project" value="InterPro"/>
</dbReference>
<dbReference type="SUPFAM" id="SSF46689">
    <property type="entry name" value="Homeodomain-like"/>
    <property type="match status" value="2"/>
</dbReference>
<dbReference type="InterPro" id="IPR009057">
    <property type="entry name" value="Homeodomain-like_sf"/>
</dbReference>
<evidence type="ECO:0000259" key="7">
    <source>
        <dbReference type="PROSITE" id="PS50110"/>
    </source>
</evidence>
<dbReference type="PROSITE" id="PS50110">
    <property type="entry name" value="RESPONSE_REGULATORY"/>
    <property type="match status" value="1"/>
</dbReference>
<protein>
    <submittedName>
        <fullName evidence="8">Two-component response regulator yesN</fullName>
    </submittedName>
</protein>
<dbReference type="InterPro" id="IPR020449">
    <property type="entry name" value="Tscrpt_reg_AraC-type_HTH"/>
</dbReference>
<organism evidence="8 9">
    <name type="scientific">Paenibacillus pasadenensis</name>
    <dbReference type="NCBI Taxonomy" id="217090"/>
    <lineage>
        <taxon>Bacteria</taxon>
        <taxon>Bacillati</taxon>
        <taxon>Bacillota</taxon>
        <taxon>Bacilli</taxon>
        <taxon>Bacillales</taxon>
        <taxon>Paenibacillaceae</taxon>
        <taxon>Paenibacillus</taxon>
    </lineage>
</organism>
<dbReference type="PROSITE" id="PS01124">
    <property type="entry name" value="HTH_ARAC_FAMILY_2"/>
    <property type="match status" value="1"/>
</dbReference>
<feature type="modified residue" description="4-aspartylphosphate" evidence="4">
    <location>
        <position position="55"/>
    </location>
</feature>
<dbReference type="InterPro" id="IPR018062">
    <property type="entry name" value="HTH_AraC-typ_CS"/>
</dbReference>
<dbReference type="GO" id="GO:0000160">
    <property type="term" value="P:phosphorelay signal transduction system"/>
    <property type="evidence" value="ECO:0007669"/>
    <property type="project" value="InterPro"/>
</dbReference>
<reference evidence="8 9" key="1">
    <citation type="submission" date="2017-05" db="EMBL/GenBank/DDBJ databases">
        <title>Functional genome analysis of Paenibacillus pasadenensis strain R16: insights on endophytic life style and antifungal activity.</title>
        <authorList>
            <person name="Passera A."/>
            <person name="Marcolungo L."/>
            <person name="Casati P."/>
            <person name="Brasca M."/>
            <person name="Quaglino F."/>
            <person name="Delledonne M."/>
        </authorList>
    </citation>
    <scope>NUCLEOTIDE SEQUENCE [LARGE SCALE GENOMIC DNA]</scope>
    <source>
        <strain evidence="8 9">R16</strain>
    </source>
</reference>
<feature type="domain" description="Response regulatory" evidence="7">
    <location>
        <begin position="3"/>
        <end position="120"/>
    </location>
</feature>
<keyword evidence="5" id="KW-0175">Coiled coil</keyword>
<dbReference type="InterPro" id="IPR041522">
    <property type="entry name" value="CdaR_GGDEF"/>
</dbReference>
<keyword evidence="2" id="KW-0238">DNA-binding</keyword>
<feature type="domain" description="HTH araC/xylS-type" evidence="6">
    <location>
        <begin position="435"/>
        <end position="533"/>
    </location>
</feature>
<evidence type="ECO:0000256" key="5">
    <source>
        <dbReference type="SAM" id="Coils"/>
    </source>
</evidence>
<sequence length="543" mass="60322">MPSILIVDDESIFRKGLRKMIGGLGEDWTVAGEACDGHEALDRLEELAPDVLLTDIRMPRMDGIQLQRLAASRQPGLLTVVVSGYDDFSYAQQSMRQGARDYLMKPIEREELARVLGRLGEELRTRRSAERRAEAGWKAQPEVRRHLAGHLAEALLAGRIGPGELELLEQMGASFRHPYFVCLVINLDKHSVGEERYRSGDPSLFQLYIQQFAQEMLDRHAEGISFVLSETKVVALVNRPTPEPLRSGADSLAEMIRRQISSLSRLTVTIGVSVPAEGLGGIPRAYGEAEIALLHRLIAGGDCVLDYAEVGGRGSAAGEAARRSADRLEQAVLEGAPERIAAEAALWVGELCEAARSPEAIHQQLCKLLLRYYELAEELRASSAWLGGQDIGKRLAEVCAISSREELSERLQELLVRLAAAIAQARALQERDPVAAAARYIAEHYREPLTLRDVAEAVYLNPAYFSNLFKQRTGETFVEHLTGLRLREAERRLALTSDKIQAIAEETGFAHVRHFNRVFKSRTGASPKEYRERMRGSAEARSR</sequence>
<dbReference type="GO" id="GO:0043565">
    <property type="term" value="F:sequence-specific DNA binding"/>
    <property type="evidence" value="ECO:0007669"/>
    <property type="project" value="InterPro"/>
</dbReference>
<name>A0A2N5N9V3_9BACL</name>
<dbReference type="Pfam" id="PF12833">
    <property type="entry name" value="HTH_18"/>
    <property type="match status" value="1"/>
</dbReference>
<dbReference type="Gene3D" id="3.40.50.2300">
    <property type="match status" value="1"/>
</dbReference>
<dbReference type="RefSeq" id="WP_180968388.1">
    <property type="nucleotide sequence ID" value="NZ_NFEZ01000003.1"/>
</dbReference>
<evidence type="ECO:0000256" key="1">
    <source>
        <dbReference type="ARBA" id="ARBA00023015"/>
    </source>
</evidence>
<evidence type="ECO:0000256" key="4">
    <source>
        <dbReference type="PROSITE-ProRule" id="PRU00169"/>
    </source>
</evidence>
<dbReference type="CDD" id="cd17536">
    <property type="entry name" value="REC_YesN-like"/>
    <property type="match status" value="1"/>
</dbReference>
<dbReference type="Proteomes" id="UP000234789">
    <property type="component" value="Unassembled WGS sequence"/>
</dbReference>
<feature type="coiled-coil region" evidence="5">
    <location>
        <begin position="404"/>
        <end position="431"/>
    </location>
</feature>
<keyword evidence="9" id="KW-1185">Reference proteome</keyword>
<keyword evidence="3" id="KW-0804">Transcription</keyword>
<keyword evidence="4" id="KW-0597">Phosphoprotein</keyword>
<dbReference type="EMBL" id="NFEZ01000003">
    <property type="protein sequence ID" value="PLT47113.1"/>
    <property type="molecule type" value="Genomic_DNA"/>
</dbReference>
<evidence type="ECO:0000313" key="8">
    <source>
        <dbReference type="EMBL" id="PLT47113.1"/>
    </source>
</evidence>
<dbReference type="AlphaFoldDB" id="A0A2N5N9V3"/>
<dbReference type="SUPFAM" id="SSF52172">
    <property type="entry name" value="CheY-like"/>
    <property type="match status" value="1"/>
</dbReference>
<dbReference type="SMART" id="SM00448">
    <property type="entry name" value="REC"/>
    <property type="match status" value="1"/>
</dbReference>
<evidence type="ECO:0000313" key="9">
    <source>
        <dbReference type="Proteomes" id="UP000234789"/>
    </source>
</evidence>